<name>E0CQL4_VITVI</name>
<evidence type="ECO:0000313" key="1">
    <source>
        <dbReference type="EMBL" id="CBI19943.3"/>
    </source>
</evidence>
<organism evidence="1 2">
    <name type="scientific">Vitis vinifera</name>
    <name type="common">Grape</name>
    <dbReference type="NCBI Taxonomy" id="29760"/>
    <lineage>
        <taxon>Eukaryota</taxon>
        <taxon>Viridiplantae</taxon>
        <taxon>Streptophyta</taxon>
        <taxon>Embryophyta</taxon>
        <taxon>Tracheophyta</taxon>
        <taxon>Spermatophyta</taxon>
        <taxon>Magnoliopsida</taxon>
        <taxon>eudicotyledons</taxon>
        <taxon>Gunneridae</taxon>
        <taxon>Pentapetalae</taxon>
        <taxon>rosids</taxon>
        <taxon>Vitales</taxon>
        <taxon>Vitaceae</taxon>
        <taxon>Viteae</taxon>
        <taxon>Vitis</taxon>
    </lineage>
</organism>
<dbReference type="Proteomes" id="UP000009183">
    <property type="component" value="Chromosome 18"/>
</dbReference>
<dbReference type="EMBL" id="FN595227">
    <property type="protein sequence ID" value="CBI19943.3"/>
    <property type="molecule type" value="Genomic_DNA"/>
</dbReference>
<reference evidence="2" key="1">
    <citation type="journal article" date="2007" name="Nature">
        <title>The grapevine genome sequence suggests ancestral hexaploidization in major angiosperm phyla.</title>
        <authorList>
            <consortium name="The French-Italian Public Consortium for Grapevine Genome Characterization."/>
            <person name="Jaillon O."/>
            <person name="Aury J.-M."/>
            <person name="Noel B."/>
            <person name="Policriti A."/>
            <person name="Clepet C."/>
            <person name="Casagrande A."/>
            <person name="Choisne N."/>
            <person name="Aubourg S."/>
            <person name="Vitulo N."/>
            <person name="Jubin C."/>
            <person name="Vezzi A."/>
            <person name="Legeai F."/>
            <person name="Hugueney P."/>
            <person name="Dasilva C."/>
            <person name="Horner D."/>
            <person name="Mica E."/>
            <person name="Jublot D."/>
            <person name="Poulain J."/>
            <person name="Bruyere C."/>
            <person name="Billault A."/>
            <person name="Segurens B."/>
            <person name="Gouyvenoux M."/>
            <person name="Ugarte E."/>
            <person name="Cattonaro F."/>
            <person name="Anthouard V."/>
            <person name="Vico V."/>
            <person name="Del Fabbro C."/>
            <person name="Alaux M."/>
            <person name="Di Gaspero G."/>
            <person name="Dumas V."/>
            <person name="Felice N."/>
            <person name="Paillard S."/>
            <person name="Juman I."/>
            <person name="Moroldo M."/>
            <person name="Scalabrin S."/>
            <person name="Canaguier A."/>
            <person name="Le Clainche I."/>
            <person name="Malacrida G."/>
            <person name="Durand E."/>
            <person name="Pesole G."/>
            <person name="Laucou V."/>
            <person name="Chatelet P."/>
            <person name="Merdinoglu D."/>
            <person name="Delledonne M."/>
            <person name="Pezzotti M."/>
            <person name="Lecharny A."/>
            <person name="Scarpelli C."/>
            <person name="Artiguenave F."/>
            <person name="Pe M.E."/>
            <person name="Valle G."/>
            <person name="Morgante M."/>
            <person name="Caboche M."/>
            <person name="Adam-Blondon A.-F."/>
            <person name="Weissenbach J."/>
            <person name="Quetier F."/>
            <person name="Wincker P."/>
        </authorList>
    </citation>
    <scope>NUCLEOTIDE SEQUENCE [LARGE SCALE GENOMIC DNA]</scope>
    <source>
        <strain evidence="2">cv. Pinot noir / PN40024</strain>
    </source>
</reference>
<dbReference type="PaxDb" id="29760-VIT_18s0001g15200.t01"/>
<accession>E0CQL4</accession>
<evidence type="ECO:0000313" key="2">
    <source>
        <dbReference type="Proteomes" id="UP000009183"/>
    </source>
</evidence>
<protein>
    <submittedName>
        <fullName evidence="1">Uncharacterized protein</fullName>
    </submittedName>
</protein>
<dbReference type="InParanoid" id="E0CQL4"/>
<proteinExistence type="predicted"/>
<keyword evidence="2" id="KW-1185">Reference proteome</keyword>
<dbReference type="OMA" id="ELAYHKM"/>
<dbReference type="eggNOG" id="KOG0576">
    <property type="taxonomic scope" value="Eukaryota"/>
</dbReference>
<dbReference type="AlphaFoldDB" id="E0CQL4"/>
<sequence length="55" mass="6398">MYHRLTSSSTLLNLAQALTYHKTSYEDMSLQDLHAAQESQIIQNLCDTFRNILRL</sequence>
<gene>
    <name evidence="1" type="ordered locus">VIT_18s0001g15200</name>
</gene>
<dbReference type="HOGENOM" id="CLU_3225352_0_0_1"/>